<proteinExistence type="predicted"/>
<dbReference type="RefSeq" id="WP_205180217.1">
    <property type="nucleotide sequence ID" value="NZ_JAFBFH010000040.1"/>
</dbReference>
<dbReference type="EMBL" id="JAFBFH010000040">
    <property type="protein sequence ID" value="MBM7717205.1"/>
    <property type="molecule type" value="Genomic_DNA"/>
</dbReference>
<gene>
    <name evidence="1" type="ORF">JOC94_004230</name>
</gene>
<comment type="caution">
    <text evidence="1">The sequence shown here is derived from an EMBL/GenBank/DDBJ whole genome shotgun (WGS) entry which is preliminary data.</text>
</comment>
<keyword evidence="2" id="KW-1185">Reference proteome</keyword>
<evidence type="ECO:0000313" key="2">
    <source>
        <dbReference type="Proteomes" id="UP000823485"/>
    </source>
</evidence>
<evidence type="ECO:0000313" key="1">
    <source>
        <dbReference type="EMBL" id="MBM7717205.1"/>
    </source>
</evidence>
<reference evidence="1 2" key="1">
    <citation type="submission" date="2021-01" db="EMBL/GenBank/DDBJ databases">
        <title>Genomic Encyclopedia of Type Strains, Phase IV (KMG-IV): sequencing the most valuable type-strain genomes for metagenomic binning, comparative biology and taxonomic classification.</title>
        <authorList>
            <person name="Goeker M."/>
        </authorList>
    </citation>
    <scope>NUCLEOTIDE SEQUENCE [LARGE SCALE GENOMIC DNA]</scope>
    <source>
        <strain evidence="1 2">DSM 105453</strain>
    </source>
</reference>
<dbReference type="Proteomes" id="UP000823485">
    <property type="component" value="Unassembled WGS sequence"/>
</dbReference>
<organism evidence="1 2">
    <name type="scientific">Siminovitchia thermophila</name>
    <dbReference type="NCBI Taxonomy" id="1245522"/>
    <lineage>
        <taxon>Bacteria</taxon>
        <taxon>Bacillati</taxon>
        <taxon>Bacillota</taxon>
        <taxon>Bacilli</taxon>
        <taxon>Bacillales</taxon>
        <taxon>Bacillaceae</taxon>
        <taxon>Siminovitchia</taxon>
    </lineage>
</organism>
<accession>A0ABS2RC17</accession>
<name>A0ABS2RC17_9BACI</name>
<protein>
    <submittedName>
        <fullName evidence="1">Uncharacterized protein</fullName>
    </submittedName>
</protein>
<sequence length="93" mass="11041">MEKAFIYKAYETKLVNEMTHIRNAVLNAVNNAFRKKNKKFIDLYKKKQAKADKEYNHNAIQVIHEIEEKEGKSWVDRIYKESGLKKPERKVGD</sequence>